<sequence>MEPTTCEALRLGIDIGGTAIKYGVVDTATGNLASPIAQLPTPNPATPDAVAGALRKLLAEVERWDAALPPDAAAGVAFPAIMRHGTAHSAANISDEWIGMDVNELLGQALGRPVNTINDADAAGLAEASRGAGRGQDGTVLVLTLGTGIGSALVVDGALVPNLELGHLEMGGEKAEARTSAVARERDGLDWTGYAARLQEYLAHVEFLFSPELVILGGGISVRHEEFLPHLSLRTPVVPAQLHNSAGVVGAALAAA</sequence>
<protein>
    <submittedName>
        <fullName evidence="2">Polyphosphate glucokinase</fullName>
    </submittedName>
</protein>
<evidence type="ECO:0000256" key="1">
    <source>
        <dbReference type="ARBA" id="ARBA00006479"/>
    </source>
</evidence>
<dbReference type="Pfam" id="PF00480">
    <property type="entry name" value="ROK"/>
    <property type="match status" value="1"/>
</dbReference>
<name>A0A1H5KBB0_9MICC</name>
<proteinExistence type="inferred from homology"/>
<dbReference type="AlphaFoldDB" id="A0A1H5KBB0"/>
<evidence type="ECO:0000313" key="3">
    <source>
        <dbReference type="Proteomes" id="UP000182725"/>
    </source>
</evidence>
<dbReference type="SUPFAM" id="SSF53067">
    <property type="entry name" value="Actin-like ATPase domain"/>
    <property type="match status" value="1"/>
</dbReference>
<dbReference type="InterPro" id="IPR043129">
    <property type="entry name" value="ATPase_NBD"/>
</dbReference>
<dbReference type="CDD" id="cd24058">
    <property type="entry name" value="ASKHA_NBD_ROK_PPGK"/>
    <property type="match status" value="1"/>
</dbReference>
<dbReference type="EMBL" id="FNTV01000001">
    <property type="protein sequence ID" value="SEE61298.1"/>
    <property type="molecule type" value="Genomic_DNA"/>
</dbReference>
<keyword evidence="2" id="KW-0418">Kinase</keyword>
<comment type="similarity">
    <text evidence="1">Belongs to the ROK (NagC/XylR) family.</text>
</comment>
<dbReference type="NCBIfam" id="NF045942">
    <property type="entry name" value="PolPhglucPhase"/>
    <property type="match status" value="1"/>
</dbReference>
<evidence type="ECO:0000313" key="2">
    <source>
        <dbReference type="EMBL" id="SEE61298.1"/>
    </source>
</evidence>
<dbReference type="PANTHER" id="PTHR18964:SF146">
    <property type="entry name" value="POLYPHOSPHATE GLUCOKINASE"/>
    <property type="match status" value="1"/>
</dbReference>
<reference evidence="2 3" key="1">
    <citation type="submission" date="2016-10" db="EMBL/GenBank/DDBJ databases">
        <authorList>
            <person name="de Groot N.N."/>
        </authorList>
    </citation>
    <scope>NUCLEOTIDE SEQUENCE [LARGE SCALE GENOMIC DNA]</scope>
    <source>
        <strain evidence="2 3">DSM 22274</strain>
    </source>
</reference>
<dbReference type="RefSeq" id="WP_074711454.1">
    <property type="nucleotide sequence ID" value="NZ_FNTV01000001.1"/>
</dbReference>
<dbReference type="GO" id="GO:0016301">
    <property type="term" value="F:kinase activity"/>
    <property type="evidence" value="ECO:0007669"/>
    <property type="project" value="UniProtKB-KW"/>
</dbReference>
<dbReference type="PANTHER" id="PTHR18964">
    <property type="entry name" value="ROK (REPRESSOR, ORF, KINASE) FAMILY"/>
    <property type="match status" value="1"/>
</dbReference>
<dbReference type="Proteomes" id="UP000182725">
    <property type="component" value="Unassembled WGS sequence"/>
</dbReference>
<dbReference type="Gene3D" id="3.30.420.40">
    <property type="match status" value="2"/>
</dbReference>
<organism evidence="2 3">
    <name type="scientific">Arthrobacter alpinus</name>
    <dbReference type="NCBI Taxonomy" id="656366"/>
    <lineage>
        <taxon>Bacteria</taxon>
        <taxon>Bacillati</taxon>
        <taxon>Actinomycetota</taxon>
        <taxon>Actinomycetes</taxon>
        <taxon>Micrococcales</taxon>
        <taxon>Micrococcaceae</taxon>
        <taxon>Arthrobacter</taxon>
    </lineage>
</organism>
<keyword evidence="2" id="KW-0808">Transferase</keyword>
<gene>
    <name evidence="2" type="ORF">SAMN04489740_1919</name>
</gene>
<accession>A0A1H5KBB0</accession>
<dbReference type="InterPro" id="IPR000600">
    <property type="entry name" value="ROK"/>
</dbReference>